<reference evidence="1 2" key="1">
    <citation type="submission" date="2024-01" db="EMBL/GenBank/DDBJ databases">
        <title>novel species in genus Adlercreutzia.</title>
        <authorList>
            <person name="Liu X."/>
        </authorList>
    </citation>
    <scope>NUCLEOTIDE SEQUENCE [LARGE SCALE GENOMIC DNA]</scope>
    <source>
        <strain evidence="1 2">R22</strain>
    </source>
</reference>
<sequence>MTDKTPCVLRERIEREKRVVASDEFQEALSSAAEEVGALGSYHEQRLRSGRLASALEKRFDVGWFLCDELILYRAGVLRREPENWWEAAGLCAVNERGEKSNEYTGFIRTIF</sequence>
<accession>A0ABU6IWM1</accession>
<evidence type="ECO:0000313" key="2">
    <source>
        <dbReference type="Proteomes" id="UP001343724"/>
    </source>
</evidence>
<dbReference type="Proteomes" id="UP001343724">
    <property type="component" value="Unassembled WGS sequence"/>
</dbReference>
<keyword evidence="2" id="KW-1185">Reference proteome</keyword>
<evidence type="ECO:0000313" key="1">
    <source>
        <dbReference type="EMBL" id="MEC4294022.1"/>
    </source>
</evidence>
<proteinExistence type="predicted"/>
<name>A0ABU6IWM1_9ACTN</name>
<organism evidence="1 2">
    <name type="scientific">Adlercreutzia shanghongiae</name>
    <dbReference type="NCBI Taxonomy" id="3111773"/>
    <lineage>
        <taxon>Bacteria</taxon>
        <taxon>Bacillati</taxon>
        <taxon>Actinomycetota</taxon>
        <taxon>Coriobacteriia</taxon>
        <taxon>Eggerthellales</taxon>
        <taxon>Eggerthellaceae</taxon>
        <taxon>Adlercreutzia</taxon>
    </lineage>
</organism>
<gene>
    <name evidence="1" type="ORF">VJ920_01695</name>
</gene>
<dbReference type="EMBL" id="JAYMFH010000001">
    <property type="protein sequence ID" value="MEC4294022.1"/>
    <property type="molecule type" value="Genomic_DNA"/>
</dbReference>
<dbReference type="RefSeq" id="WP_326454262.1">
    <property type="nucleotide sequence ID" value="NZ_JAYMFH010000001.1"/>
</dbReference>
<comment type="caution">
    <text evidence="1">The sequence shown here is derived from an EMBL/GenBank/DDBJ whole genome shotgun (WGS) entry which is preliminary data.</text>
</comment>
<protein>
    <submittedName>
        <fullName evidence="1">Uncharacterized protein</fullName>
    </submittedName>
</protein>